<dbReference type="HOGENOM" id="CLU_112936_1_1_0"/>
<organism evidence="1 2">
    <name type="scientific">Terriglobus roseus (strain DSM 18391 / NRRL B-41598 / KBS 63)</name>
    <dbReference type="NCBI Taxonomy" id="926566"/>
    <lineage>
        <taxon>Bacteria</taxon>
        <taxon>Pseudomonadati</taxon>
        <taxon>Acidobacteriota</taxon>
        <taxon>Terriglobia</taxon>
        <taxon>Terriglobales</taxon>
        <taxon>Acidobacteriaceae</taxon>
        <taxon>Terriglobus</taxon>
    </lineage>
</organism>
<reference evidence="1 2" key="1">
    <citation type="submission" date="2012-06" db="EMBL/GenBank/DDBJ databases">
        <title>Complete genome of Terriglobus roseus DSM 18391.</title>
        <authorList>
            <consortium name="US DOE Joint Genome Institute (JGI-PGF)"/>
            <person name="Lucas S."/>
            <person name="Copeland A."/>
            <person name="Lapidus A."/>
            <person name="Glavina del Rio T."/>
            <person name="Dalin E."/>
            <person name="Tice H."/>
            <person name="Bruce D."/>
            <person name="Goodwin L."/>
            <person name="Pitluck S."/>
            <person name="Peters L."/>
            <person name="Mikhailova N."/>
            <person name="Munk A.C.C."/>
            <person name="Kyrpides N."/>
            <person name="Mavromatis K."/>
            <person name="Ivanova N."/>
            <person name="Brettin T."/>
            <person name="Detter J.C."/>
            <person name="Han C."/>
            <person name="Larimer F."/>
            <person name="Land M."/>
            <person name="Hauser L."/>
            <person name="Markowitz V."/>
            <person name="Cheng J.-F."/>
            <person name="Hugenholtz P."/>
            <person name="Woyke T."/>
            <person name="Wu D."/>
            <person name="Brambilla E."/>
            <person name="Klenk H.-P."/>
            <person name="Eisen J.A."/>
        </authorList>
    </citation>
    <scope>NUCLEOTIDE SEQUENCE [LARGE SCALE GENOMIC DNA]</scope>
    <source>
        <strain evidence="2">DSM 18391 / NRRL B-41598 / KBS 63</strain>
    </source>
</reference>
<dbReference type="SUPFAM" id="SSF55961">
    <property type="entry name" value="Bet v1-like"/>
    <property type="match status" value="1"/>
</dbReference>
<dbReference type="AlphaFoldDB" id="I3ZKA6"/>
<protein>
    <recommendedName>
        <fullName evidence="3">Ligand-binding SRPBCC domain-containing protein</fullName>
    </recommendedName>
</protein>
<dbReference type="CDD" id="cd07820">
    <property type="entry name" value="SRPBCC_3"/>
    <property type="match status" value="1"/>
</dbReference>
<gene>
    <name evidence="1" type="ordered locus">Terro_3460</name>
</gene>
<dbReference type="EMBL" id="CP003379">
    <property type="protein sequence ID" value="AFL89674.1"/>
    <property type="molecule type" value="Genomic_DNA"/>
</dbReference>
<name>I3ZKA6_TERRK</name>
<dbReference type="Proteomes" id="UP000006056">
    <property type="component" value="Chromosome"/>
</dbReference>
<dbReference type="Gene3D" id="3.30.530.20">
    <property type="match status" value="1"/>
</dbReference>
<keyword evidence="2" id="KW-1185">Reference proteome</keyword>
<dbReference type="OrthoDB" id="9793552at2"/>
<evidence type="ECO:0000313" key="2">
    <source>
        <dbReference type="Proteomes" id="UP000006056"/>
    </source>
</evidence>
<dbReference type="InterPro" id="IPR023393">
    <property type="entry name" value="START-like_dom_sf"/>
</dbReference>
<dbReference type="eggNOG" id="COG4276">
    <property type="taxonomic scope" value="Bacteria"/>
</dbReference>
<evidence type="ECO:0000313" key="1">
    <source>
        <dbReference type="EMBL" id="AFL89674.1"/>
    </source>
</evidence>
<sequence>MRHNFQADQWLPFPVPIVFAFFANPQNLPPLMPYWQRAKIEELRLIAPPAPPPGSPVRLGTGVGTTMILSFRMLPGLPIRMNWHALIPEFEWNDHFCDSQTSGPFQYWRHCHTVREETRNGIAGTLVHDNVDYEFPGWLLGDLANWAAGRAQIRYIFRFRHRQTEKLMPLFAANLASRQPR</sequence>
<dbReference type="RefSeq" id="WP_014786935.1">
    <property type="nucleotide sequence ID" value="NC_018014.1"/>
</dbReference>
<accession>I3ZKA6</accession>
<dbReference type="KEGG" id="trs:Terro_3460"/>
<evidence type="ECO:0008006" key="3">
    <source>
        <dbReference type="Google" id="ProtNLM"/>
    </source>
</evidence>
<dbReference type="STRING" id="926566.Terro_3460"/>
<proteinExistence type="predicted"/>